<evidence type="ECO:0000313" key="5">
    <source>
        <dbReference type="EMBL" id="KRL14661.1"/>
    </source>
</evidence>
<dbReference type="GO" id="GO:0000272">
    <property type="term" value="P:polysaccharide catabolic process"/>
    <property type="evidence" value="ECO:0007669"/>
    <property type="project" value="TreeGrafter"/>
</dbReference>
<dbReference type="Proteomes" id="UP000051330">
    <property type="component" value="Unassembled WGS sequence"/>
</dbReference>
<dbReference type="AlphaFoldDB" id="A0A0R1N9W2"/>
<dbReference type="GO" id="GO:0052757">
    <property type="term" value="F:chondroitin hydrolase activity"/>
    <property type="evidence" value="ECO:0007669"/>
    <property type="project" value="TreeGrafter"/>
</dbReference>
<reference evidence="5 6" key="1">
    <citation type="journal article" date="2015" name="Genome Announc.">
        <title>Expanding the biotechnology potential of lactobacilli through comparative genomics of 213 strains and associated genera.</title>
        <authorList>
            <person name="Sun Z."/>
            <person name="Harris H.M."/>
            <person name="McCann A."/>
            <person name="Guo C."/>
            <person name="Argimon S."/>
            <person name="Zhang W."/>
            <person name="Yang X."/>
            <person name="Jeffery I.B."/>
            <person name="Cooney J.C."/>
            <person name="Kagawa T.F."/>
            <person name="Liu W."/>
            <person name="Song Y."/>
            <person name="Salvetti E."/>
            <person name="Wrobel A."/>
            <person name="Rasinkangas P."/>
            <person name="Parkhill J."/>
            <person name="Rea M.C."/>
            <person name="O'Sullivan O."/>
            <person name="Ritari J."/>
            <person name="Douillard F.P."/>
            <person name="Paul Ross R."/>
            <person name="Yang R."/>
            <person name="Briner A.E."/>
            <person name="Felis G.E."/>
            <person name="de Vos W.M."/>
            <person name="Barrangou R."/>
            <person name="Klaenhammer T.R."/>
            <person name="Caufield P.W."/>
            <person name="Cui Y."/>
            <person name="Zhang H."/>
            <person name="O'Toole P.W."/>
        </authorList>
    </citation>
    <scope>NUCLEOTIDE SEQUENCE [LARGE SCALE GENOMIC DNA]</scope>
    <source>
        <strain evidence="5 6">DSM 12744</strain>
    </source>
</reference>
<evidence type="ECO:0000256" key="1">
    <source>
        <dbReference type="ARBA" id="ARBA00022801"/>
    </source>
</evidence>
<comment type="similarity">
    <text evidence="2">Belongs to the glycosyl hydrolase 88 family.</text>
</comment>
<dbReference type="OrthoDB" id="428577at2"/>
<name>A0A0R1N9W2_9LACO</name>
<feature type="binding site" evidence="4">
    <location>
        <position position="236"/>
    </location>
    <ligand>
        <name>substrate</name>
    </ligand>
</feature>
<dbReference type="Gene3D" id="1.50.10.10">
    <property type="match status" value="1"/>
</dbReference>
<evidence type="ECO:0000256" key="2">
    <source>
        <dbReference type="ARBA" id="ARBA00038358"/>
    </source>
</evidence>
<dbReference type="InterPro" id="IPR052369">
    <property type="entry name" value="UG_Glycosaminoglycan_Hydrolase"/>
</dbReference>
<evidence type="ECO:0000256" key="4">
    <source>
        <dbReference type="PIRSR" id="PIRSR610905-2"/>
    </source>
</evidence>
<dbReference type="EMBL" id="AZEC01000001">
    <property type="protein sequence ID" value="KRL14661.1"/>
    <property type="molecule type" value="Genomic_DNA"/>
</dbReference>
<keyword evidence="6" id="KW-1185">Reference proteome</keyword>
<evidence type="ECO:0008006" key="7">
    <source>
        <dbReference type="Google" id="ProtNLM"/>
    </source>
</evidence>
<feature type="binding site" evidence="4">
    <location>
        <position position="106"/>
    </location>
    <ligand>
        <name>substrate</name>
    </ligand>
</feature>
<dbReference type="PANTHER" id="PTHR36845">
    <property type="entry name" value="HYDROLASE, PUTATIVE (AFU_ORTHOLOGUE AFUA_7G05090)-RELATED"/>
    <property type="match status" value="1"/>
</dbReference>
<dbReference type="SUPFAM" id="SSF48208">
    <property type="entry name" value="Six-hairpin glycosidases"/>
    <property type="match status" value="1"/>
</dbReference>
<dbReference type="Pfam" id="PF07470">
    <property type="entry name" value="Glyco_hydro_88"/>
    <property type="match status" value="1"/>
</dbReference>
<dbReference type="PANTHER" id="PTHR36845:SF1">
    <property type="entry name" value="HYDROLASE, PUTATIVE (AFU_ORTHOLOGUE AFUA_7G05090)-RELATED"/>
    <property type="match status" value="1"/>
</dbReference>
<dbReference type="InterPro" id="IPR010905">
    <property type="entry name" value="Glyco_hydro_88"/>
</dbReference>
<protein>
    <recommendedName>
        <fullName evidence="7">Glycosyl hydrolase family 88</fullName>
    </recommendedName>
</protein>
<feature type="active site" description="Nucleophile" evidence="3">
    <location>
        <position position="106"/>
    </location>
</feature>
<dbReference type="PATRIC" id="fig|1423792.3.peg.319"/>
<evidence type="ECO:0000256" key="3">
    <source>
        <dbReference type="PIRSR" id="PIRSR610905-1"/>
    </source>
</evidence>
<feature type="binding site" evidence="4">
    <location>
        <position position="346"/>
    </location>
    <ligand>
        <name>substrate</name>
    </ligand>
</feature>
<dbReference type="STRING" id="1423792.FD09_GL000316"/>
<organism evidence="5 6">
    <name type="scientific">Schleiferilactobacillus perolens DSM 12744</name>
    <dbReference type="NCBI Taxonomy" id="1423792"/>
    <lineage>
        <taxon>Bacteria</taxon>
        <taxon>Bacillati</taxon>
        <taxon>Bacillota</taxon>
        <taxon>Bacilli</taxon>
        <taxon>Lactobacillales</taxon>
        <taxon>Lactobacillaceae</taxon>
        <taxon>Schleiferilactobacillus</taxon>
    </lineage>
</organism>
<proteinExistence type="inferred from homology"/>
<accession>A0A0R1N9W2</accession>
<dbReference type="InterPro" id="IPR012341">
    <property type="entry name" value="6hp_glycosidase-like_sf"/>
</dbReference>
<feature type="binding site" evidence="4">
    <location>
        <position position="349"/>
    </location>
    <ligand>
        <name>substrate</name>
    </ligand>
</feature>
<dbReference type="InterPro" id="IPR008928">
    <property type="entry name" value="6-hairpin_glycosidase_sf"/>
</dbReference>
<feature type="active site" description="Proton donor" evidence="3">
    <location>
        <position position="164"/>
    </location>
</feature>
<feature type="binding site" evidence="4">
    <location>
        <position position="164"/>
    </location>
    <ligand>
        <name>substrate</name>
    </ligand>
</feature>
<feature type="binding site" evidence="4">
    <location>
        <position position="240"/>
    </location>
    <ligand>
        <name>substrate</name>
    </ligand>
</feature>
<sequence length="389" mass="43738">MKRGEMMTDSKWSLDQVGAQHLLDQANTKVTAELARLGAKIPYAAKDGVYQEDRGQDVTWWTNGFFAGILWELNQVHPNQAFVERARQDSDHLMTRFRQFTTIDHDIGFVALHTTVADYRITGSDKAYQEALLAATVLAGRYNPQGRFLRCWNQPGREGWVIIDSMMNLNLLFWASRELHDPRFAQIAVAHADTALAHHIRPDGSAYHIVGYDPQCGGVANYPQGQGYSPESSWTRGQGWALYGFVLVYQQTGFVRYLAMAKTIAAYFIQQAKKFNWFIPADFNAPDNGTHDLSAAMIAASGLVTLSELTHDPQYRAAAEELILHNQTRIDLDPERDGIVQDCTGSYTSDDQSGERNVPIIYADFFFIETLMKMAGDPFSIWAVPDVLN</sequence>
<evidence type="ECO:0000313" key="6">
    <source>
        <dbReference type="Proteomes" id="UP000051330"/>
    </source>
</evidence>
<gene>
    <name evidence="5" type="ORF">FD09_GL000316</name>
</gene>
<comment type="caution">
    <text evidence="5">The sequence shown here is derived from an EMBL/GenBank/DDBJ whole genome shotgun (WGS) entry which is preliminary data.</text>
</comment>
<keyword evidence="1" id="KW-0378">Hydrolase</keyword>